<protein>
    <submittedName>
        <fullName evidence="3">Uncharacterized protein</fullName>
    </submittedName>
</protein>
<accession>A0AAN6TR45</accession>
<evidence type="ECO:0000313" key="3">
    <source>
        <dbReference type="EMBL" id="KAK4118576.1"/>
    </source>
</evidence>
<name>A0AAN6TR45_9PEZI</name>
<dbReference type="GeneID" id="87828317"/>
<keyword evidence="1" id="KW-0812">Transmembrane</keyword>
<feature type="signal peptide" evidence="2">
    <location>
        <begin position="1"/>
        <end position="24"/>
    </location>
</feature>
<gene>
    <name evidence="3" type="ORF">N657DRAFT_637930</name>
</gene>
<keyword evidence="2" id="KW-0732">Signal</keyword>
<comment type="caution">
    <text evidence="3">The sequence shown here is derived from an EMBL/GenBank/DDBJ whole genome shotgun (WGS) entry which is preliminary data.</text>
</comment>
<keyword evidence="1" id="KW-1133">Transmembrane helix</keyword>
<reference evidence="3" key="1">
    <citation type="journal article" date="2023" name="Mol. Phylogenet. Evol.">
        <title>Genome-scale phylogeny and comparative genomics of the fungal order Sordariales.</title>
        <authorList>
            <person name="Hensen N."/>
            <person name="Bonometti L."/>
            <person name="Westerberg I."/>
            <person name="Brannstrom I.O."/>
            <person name="Guillou S."/>
            <person name="Cros-Aarteil S."/>
            <person name="Calhoun S."/>
            <person name="Haridas S."/>
            <person name="Kuo A."/>
            <person name="Mondo S."/>
            <person name="Pangilinan J."/>
            <person name="Riley R."/>
            <person name="LaButti K."/>
            <person name="Andreopoulos B."/>
            <person name="Lipzen A."/>
            <person name="Chen C."/>
            <person name="Yan M."/>
            <person name="Daum C."/>
            <person name="Ng V."/>
            <person name="Clum A."/>
            <person name="Steindorff A."/>
            <person name="Ohm R.A."/>
            <person name="Martin F."/>
            <person name="Silar P."/>
            <person name="Natvig D.O."/>
            <person name="Lalanne C."/>
            <person name="Gautier V."/>
            <person name="Ament-Velasquez S.L."/>
            <person name="Kruys A."/>
            <person name="Hutchinson M.I."/>
            <person name="Powell A.J."/>
            <person name="Barry K."/>
            <person name="Miller A.N."/>
            <person name="Grigoriev I.V."/>
            <person name="Debuchy R."/>
            <person name="Gladieux P."/>
            <person name="Hiltunen Thoren M."/>
            <person name="Johannesson H."/>
        </authorList>
    </citation>
    <scope>NUCLEOTIDE SEQUENCE</scope>
    <source>
        <strain evidence="3">CBS 731.68</strain>
    </source>
</reference>
<evidence type="ECO:0000313" key="4">
    <source>
        <dbReference type="Proteomes" id="UP001302602"/>
    </source>
</evidence>
<evidence type="ECO:0000256" key="1">
    <source>
        <dbReference type="SAM" id="Phobius"/>
    </source>
</evidence>
<feature type="chain" id="PRO_5042884972" evidence="2">
    <location>
        <begin position="25"/>
        <end position="114"/>
    </location>
</feature>
<keyword evidence="1" id="KW-0472">Membrane</keyword>
<organism evidence="3 4">
    <name type="scientific">Parathielavia appendiculata</name>
    <dbReference type="NCBI Taxonomy" id="2587402"/>
    <lineage>
        <taxon>Eukaryota</taxon>
        <taxon>Fungi</taxon>
        <taxon>Dikarya</taxon>
        <taxon>Ascomycota</taxon>
        <taxon>Pezizomycotina</taxon>
        <taxon>Sordariomycetes</taxon>
        <taxon>Sordariomycetidae</taxon>
        <taxon>Sordariales</taxon>
        <taxon>Chaetomiaceae</taxon>
        <taxon>Parathielavia</taxon>
    </lineage>
</organism>
<reference evidence="3" key="2">
    <citation type="submission" date="2023-05" db="EMBL/GenBank/DDBJ databases">
        <authorList>
            <consortium name="Lawrence Berkeley National Laboratory"/>
            <person name="Steindorff A."/>
            <person name="Hensen N."/>
            <person name="Bonometti L."/>
            <person name="Westerberg I."/>
            <person name="Brannstrom I.O."/>
            <person name="Guillou S."/>
            <person name="Cros-Aarteil S."/>
            <person name="Calhoun S."/>
            <person name="Haridas S."/>
            <person name="Kuo A."/>
            <person name="Mondo S."/>
            <person name="Pangilinan J."/>
            <person name="Riley R."/>
            <person name="Labutti K."/>
            <person name="Andreopoulos B."/>
            <person name="Lipzen A."/>
            <person name="Chen C."/>
            <person name="Yanf M."/>
            <person name="Daum C."/>
            <person name="Ng V."/>
            <person name="Clum A."/>
            <person name="Ohm R."/>
            <person name="Martin F."/>
            <person name="Silar P."/>
            <person name="Natvig D."/>
            <person name="Lalanne C."/>
            <person name="Gautier V."/>
            <person name="Ament-Velasquez S.L."/>
            <person name="Kruys A."/>
            <person name="Hutchinson M.I."/>
            <person name="Powell A.J."/>
            <person name="Barry K."/>
            <person name="Miller A.N."/>
            <person name="Grigoriev I.V."/>
            <person name="Debuchy R."/>
            <person name="Gladieux P."/>
            <person name="Thoren M.H."/>
            <person name="Johannesson H."/>
        </authorList>
    </citation>
    <scope>NUCLEOTIDE SEQUENCE</scope>
    <source>
        <strain evidence="3">CBS 731.68</strain>
    </source>
</reference>
<dbReference type="AlphaFoldDB" id="A0AAN6TR45"/>
<sequence length="114" mass="12260">MAAAKTVSAIYLAFLLISVVPIFADALTDHSGDQYHSWGLDFFGAVHILFVNPIVNFLGIAALFAQARILMAQTPGSGLGALSLYGAIFTAETSLGRLVARLSHCWEIEQFEVC</sequence>
<dbReference type="EMBL" id="MU853264">
    <property type="protein sequence ID" value="KAK4118576.1"/>
    <property type="molecule type" value="Genomic_DNA"/>
</dbReference>
<dbReference type="RefSeq" id="XP_062642349.1">
    <property type="nucleotide sequence ID" value="XM_062791548.1"/>
</dbReference>
<keyword evidence="4" id="KW-1185">Reference proteome</keyword>
<dbReference type="Proteomes" id="UP001302602">
    <property type="component" value="Unassembled WGS sequence"/>
</dbReference>
<feature type="transmembrane region" description="Helical" evidence="1">
    <location>
        <begin position="40"/>
        <end position="65"/>
    </location>
</feature>
<evidence type="ECO:0000256" key="2">
    <source>
        <dbReference type="SAM" id="SignalP"/>
    </source>
</evidence>
<proteinExistence type="predicted"/>